<dbReference type="InterPro" id="IPR000537">
    <property type="entry name" value="UbiA_prenyltransferase"/>
</dbReference>
<name>A0A2S6IBD5_9BACT</name>
<dbReference type="Pfam" id="PF01040">
    <property type="entry name" value="UbiA"/>
    <property type="match status" value="1"/>
</dbReference>
<dbReference type="InterPro" id="IPR050475">
    <property type="entry name" value="Prenyltransferase_related"/>
</dbReference>
<protein>
    <submittedName>
        <fullName evidence="7">4-hydroxybenzoate polyprenyltransferase</fullName>
    </submittedName>
</protein>
<evidence type="ECO:0000256" key="5">
    <source>
        <dbReference type="ARBA" id="ARBA00023136"/>
    </source>
</evidence>
<dbReference type="NCBIfam" id="NF035940">
    <property type="entry name" value="prenyl_rel_EboC"/>
    <property type="match status" value="1"/>
</dbReference>
<dbReference type="Proteomes" id="UP000237662">
    <property type="component" value="Unassembled WGS sequence"/>
</dbReference>
<dbReference type="AlphaFoldDB" id="A0A2S6IBD5"/>
<keyword evidence="3 6" id="KW-0812">Transmembrane</keyword>
<gene>
    <name evidence="7" type="ORF">CLV84_1767</name>
</gene>
<comment type="caution">
    <text evidence="7">The sequence shown here is derived from an EMBL/GenBank/DDBJ whole genome shotgun (WGS) entry which is preliminary data.</text>
</comment>
<evidence type="ECO:0000256" key="2">
    <source>
        <dbReference type="ARBA" id="ARBA00022475"/>
    </source>
</evidence>
<dbReference type="CDD" id="cd13964">
    <property type="entry name" value="PT_UbiA_1"/>
    <property type="match status" value="1"/>
</dbReference>
<comment type="subcellular location">
    <subcellularLocation>
        <location evidence="1">Membrane</location>
        <topology evidence="1">Multi-pass membrane protein</topology>
    </subcellularLocation>
</comment>
<keyword evidence="2" id="KW-1003">Cell membrane</keyword>
<evidence type="ECO:0000256" key="1">
    <source>
        <dbReference type="ARBA" id="ARBA00004141"/>
    </source>
</evidence>
<dbReference type="Gene3D" id="1.10.357.140">
    <property type="entry name" value="UbiA prenyltransferase"/>
    <property type="match status" value="1"/>
</dbReference>
<dbReference type="InterPro" id="IPR044878">
    <property type="entry name" value="UbiA_sf"/>
</dbReference>
<keyword evidence="5 6" id="KW-0472">Membrane</keyword>
<reference evidence="7 8" key="1">
    <citation type="submission" date="2018-02" db="EMBL/GenBank/DDBJ databases">
        <title>Genomic Encyclopedia of Archaeal and Bacterial Type Strains, Phase II (KMG-II): from individual species to whole genera.</title>
        <authorList>
            <person name="Goeker M."/>
        </authorList>
    </citation>
    <scope>NUCLEOTIDE SEQUENCE [LARGE SCALE GENOMIC DNA]</scope>
    <source>
        <strain evidence="7 8">DSM 29526</strain>
    </source>
</reference>
<evidence type="ECO:0000256" key="6">
    <source>
        <dbReference type="SAM" id="Phobius"/>
    </source>
</evidence>
<keyword evidence="4 6" id="KW-1133">Transmembrane helix</keyword>
<evidence type="ECO:0000256" key="3">
    <source>
        <dbReference type="ARBA" id="ARBA00022692"/>
    </source>
</evidence>
<dbReference type="GO" id="GO:0016020">
    <property type="term" value="C:membrane"/>
    <property type="evidence" value="ECO:0007669"/>
    <property type="project" value="UniProtKB-SubCell"/>
</dbReference>
<dbReference type="RefSeq" id="WP_104419327.1">
    <property type="nucleotide sequence ID" value="NZ_PTJC01000005.1"/>
</dbReference>
<keyword evidence="8" id="KW-1185">Reference proteome</keyword>
<feature type="transmembrane region" description="Helical" evidence="6">
    <location>
        <begin position="160"/>
        <end position="178"/>
    </location>
</feature>
<accession>A0A2S6IBD5</accession>
<feature type="transmembrane region" description="Helical" evidence="6">
    <location>
        <begin position="84"/>
        <end position="103"/>
    </location>
</feature>
<dbReference type="GO" id="GO:0016765">
    <property type="term" value="F:transferase activity, transferring alkyl or aryl (other than methyl) groups"/>
    <property type="evidence" value="ECO:0007669"/>
    <property type="project" value="InterPro"/>
</dbReference>
<evidence type="ECO:0000256" key="4">
    <source>
        <dbReference type="ARBA" id="ARBA00022989"/>
    </source>
</evidence>
<dbReference type="PANTHER" id="PTHR42723">
    <property type="entry name" value="CHLOROPHYLL SYNTHASE"/>
    <property type="match status" value="1"/>
</dbReference>
<evidence type="ECO:0000313" key="8">
    <source>
        <dbReference type="Proteomes" id="UP000237662"/>
    </source>
</evidence>
<feature type="transmembrane region" description="Helical" evidence="6">
    <location>
        <begin position="132"/>
        <end position="154"/>
    </location>
</feature>
<keyword evidence="7" id="KW-0808">Transferase</keyword>
<feature type="transmembrane region" description="Helical" evidence="6">
    <location>
        <begin position="42"/>
        <end position="63"/>
    </location>
</feature>
<proteinExistence type="predicted"/>
<dbReference type="EMBL" id="PTJC01000005">
    <property type="protein sequence ID" value="PPK88795.1"/>
    <property type="molecule type" value="Genomic_DNA"/>
</dbReference>
<organism evidence="7 8">
    <name type="scientific">Neolewinella xylanilytica</name>
    <dbReference type="NCBI Taxonomy" id="1514080"/>
    <lineage>
        <taxon>Bacteria</taxon>
        <taxon>Pseudomonadati</taxon>
        <taxon>Bacteroidota</taxon>
        <taxon>Saprospiria</taxon>
        <taxon>Saprospirales</taxon>
        <taxon>Lewinellaceae</taxon>
        <taxon>Neolewinella</taxon>
    </lineage>
</organism>
<dbReference type="OrthoDB" id="2908954at2"/>
<sequence length="293" mass="30714">MTASLRPYLTLMRPANLVTAVADILAGASVAAAVSGGWDSQVTWLCLATIGLYGGGVVFNDVFDADLDRIERPERAIPSGQVTLASAILLGGILLIGGVVAAALVGSSSAAIALAVATLALVYNAKAKHHPVFGPLVMGMCRGGNLLLGISLTARAFEQYWWLGLLPVLFIAAITLTSRGEVGGNNQRSIGLAMWLDGIVAAAILLLPWYTVAEPLPAYPFFALWYGMNFLAKRDAIRDNRPPLIKKAVKTGVLSLIPLNACLAASFMGLPAGFLVLALLPLSIGLARYFAVT</sequence>
<evidence type="ECO:0000313" key="7">
    <source>
        <dbReference type="EMBL" id="PPK88795.1"/>
    </source>
</evidence>
<dbReference type="PANTHER" id="PTHR42723:SF1">
    <property type="entry name" value="CHLOROPHYLL SYNTHASE, CHLOROPLASTIC"/>
    <property type="match status" value="1"/>
</dbReference>
<feature type="transmembrane region" description="Helical" evidence="6">
    <location>
        <begin position="190"/>
        <end position="210"/>
    </location>
</feature>
<feature type="transmembrane region" description="Helical" evidence="6">
    <location>
        <begin position="109"/>
        <end position="125"/>
    </location>
</feature>